<reference evidence="5 6" key="1">
    <citation type="submission" date="2015-12" db="EMBL/GenBank/DDBJ databases">
        <title>A stable core within a dynamic pangenome in Sulfolobus acidocaldarius.</title>
        <authorList>
            <person name="Anderson R."/>
            <person name="Kouris A."/>
            <person name="Seward C."/>
            <person name="Campbell K."/>
            <person name="Whitaker R."/>
        </authorList>
    </citation>
    <scope>NUCLEOTIDE SEQUENCE [LARGE SCALE GENOMIC DNA]</scope>
    <source>
        <strain evidence="3 6">GG12-C01-09</strain>
        <strain evidence="4 5">NG05B_CO5_07</strain>
    </source>
</reference>
<dbReference type="Pfam" id="PF01796">
    <property type="entry name" value="OB_ChsH2_C"/>
    <property type="match status" value="1"/>
</dbReference>
<dbReference type="InterPro" id="IPR012340">
    <property type="entry name" value="NA-bd_OB-fold"/>
</dbReference>
<evidence type="ECO:0000313" key="5">
    <source>
        <dbReference type="Proteomes" id="UP000060043"/>
    </source>
</evidence>
<dbReference type="OrthoDB" id="9573at2157"/>
<name>A0A0U3H1A0_9CREN</name>
<evidence type="ECO:0000259" key="1">
    <source>
        <dbReference type="Pfam" id="PF01796"/>
    </source>
</evidence>
<dbReference type="GeneID" id="14551626"/>
<dbReference type="Proteomes" id="UP000065473">
    <property type="component" value="Chromosome"/>
</dbReference>
<evidence type="ECO:0000313" key="6">
    <source>
        <dbReference type="Proteomes" id="UP000065473"/>
    </source>
</evidence>
<evidence type="ECO:0000259" key="2">
    <source>
        <dbReference type="Pfam" id="PF12172"/>
    </source>
</evidence>
<dbReference type="STRING" id="1435377.SUSAZ_05230"/>
<evidence type="ECO:0000313" key="4">
    <source>
        <dbReference type="EMBL" id="ALU31371.1"/>
    </source>
</evidence>
<dbReference type="Gene3D" id="6.10.30.10">
    <property type="match status" value="1"/>
</dbReference>
<dbReference type="InterPro" id="IPR052513">
    <property type="entry name" value="Thioester_dehydratase-like"/>
</dbReference>
<dbReference type="InterPro" id="IPR022002">
    <property type="entry name" value="ChsH2_Znr"/>
</dbReference>
<evidence type="ECO:0000313" key="3">
    <source>
        <dbReference type="EMBL" id="ALU28655.1"/>
    </source>
</evidence>
<dbReference type="PaxDb" id="1435377-SUSAZ_05230"/>
<dbReference type="EMBL" id="CP013694">
    <property type="protein sequence ID" value="ALU28655.1"/>
    <property type="molecule type" value="Genomic_DNA"/>
</dbReference>
<dbReference type="EMBL" id="CP013695">
    <property type="protein sequence ID" value="ALU31371.1"/>
    <property type="molecule type" value="Genomic_DNA"/>
</dbReference>
<dbReference type="SUPFAM" id="SSF50249">
    <property type="entry name" value="Nucleic acid-binding proteins"/>
    <property type="match status" value="1"/>
</dbReference>
<gene>
    <name evidence="3" type="ORF">ATY89_00880</name>
    <name evidence="4" type="ORF">ATZ20_03920</name>
</gene>
<proteinExistence type="predicted"/>
<dbReference type="Proteomes" id="UP000060043">
    <property type="component" value="Chromosome"/>
</dbReference>
<sequence length="177" mass="19975">MSVSETRDKIQKEISAYVKNLDNVIKSTGLPVVNDQKTGNPIWVGVREITLRYQFPVKKVSKFFEGLKEGKLLATKCQKCGTIYFPPQDDCPKCRVSNLEWIEMPKEGEVIAFTVVNVKPTSFSHYSDYVVGIVRISNGVNVLGWIKGNNVKVGSKVKLEVVRREPEGYLTYVFNVV</sequence>
<protein>
    <submittedName>
        <fullName evidence="3">3-hydroxybutyryl-CoA epimerase</fullName>
    </submittedName>
</protein>
<dbReference type="RefSeq" id="WP_015385556.1">
    <property type="nucleotide sequence ID" value="NZ_BHWZ01000002.1"/>
</dbReference>
<dbReference type="AlphaFoldDB" id="A0A0U3H1A0"/>
<accession>A0A0U3H1A0</accession>
<dbReference type="InterPro" id="IPR002878">
    <property type="entry name" value="ChsH2_C"/>
</dbReference>
<feature type="domain" description="ChsH2 C-terminal OB-fold" evidence="1">
    <location>
        <begin position="101"/>
        <end position="161"/>
    </location>
</feature>
<dbReference type="PANTHER" id="PTHR34075:SF6">
    <property type="entry name" value="DNA-BINDING PROTEIN"/>
    <property type="match status" value="1"/>
</dbReference>
<organism evidence="3 6">
    <name type="scientific">Sulfolobus acidocaldarius</name>
    <dbReference type="NCBI Taxonomy" id="2285"/>
    <lineage>
        <taxon>Archaea</taxon>
        <taxon>Thermoproteota</taxon>
        <taxon>Thermoprotei</taxon>
        <taxon>Sulfolobales</taxon>
        <taxon>Sulfolobaceae</taxon>
        <taxon>Sulfolobus</taxon>
    </lineage>
</organism>
<dbReference type="Pfam" id="PF12172">
    <property type="entry name" value="zf-ChsH2"/>
    <property type="match status" value="1"/>
</dbReference>
<dbReference type="PANTHER" id="PTHR34075">
    <property type="entry name" value="BLR3430 PROTEIN"/>
    <property type="match status" value="1"/>
</dbReference>
<feature type="domain" description="ChsH2 rubredoxin-like zinc ribbon" evidence="2">
    <location>
        <begin position="64"/>
        <end position="100"/>
    </location>
</feature>